<gene>
    <name evidence="8" type="ORF">PT974_07288</name>
</gene>
<reference evidence="8 9" key="1">
    <citation type="submission" date="2024-01" db="EMBL/GenBank/DDBJ databases">
        <title>Complete genome of Cladobotryum mycophilum ATHUM6906.</title>
        <authorList>
            <person name="Christinaki A.C."/>
            <person name="Myridakis A.I."/>
            <person name="Kouvelis V.N."/>
        </authorList>
    </citation>
    <scope>NUCLEOTIDE SEQUENCE [LARGE SCALE GENOMIC DNA]</scope>
    <source>
        <strain evidence="8 9">ATHUM6906</strain>
    </source>
</reference>
<protein>
    <recommendedName>
        <fullName evidence="2">Delta(24)-sterol reductase</fullName>
        <ecNumber evidence="2">1.3.1.72</ecNumber>
    </recommendedName>
</protein>
<keyword evidence="6" id="KW-0472">Membrane</keyword>
<dbReference type="PANTHER" id="PTHR10801">
    <property type="entry name" value="24-DEHYDROCHOLESTEROL REDUCTASE"/>
    <property type="match status" value="1"/>
</dbReference>
<evidence type="ECO:0000256" key="6">
    <source>
        <dbReference type="ARBA" id="ARBA00023136"/>
    </source>
</evidence>
<dbReference type="InterPro" id="IPR006094">
    <property type="entry name" value="Oxid_FAD_bind_N"/>
</dbReference>
<evidence type="ECO:0000256" key="1">
    <source>
        <dbReference type="ARBA" id="ARBA00004167"/>
    </source>
</evidence>
<dbReference type="InterPro" id="IPR016166">
    <property type="entry name" value="FAD-bd_PCMH"/>
</dbReference>
<keyword evidence="5" id="KW-0560">Oxidoreductase</keyword>
<dbReference type="InterPro" id="IPR040165">
    <property type="entry name" value="Diminuto-like"/>
</dbReference>
<evidence type="ECO:0000313" key="9">
    <source>
        <dbReference type="Proteomes" id="UP001338125"/>
    </source>
</evidence>
<name>A0ABR0SNU0_9HYPO</name>
<dbReference type="Gene3D" id="3.30.465.10">
    <property type="match status" value="1"/>
</dbReference>
<dbReference type="EMBL" id="JAVFKD010000012">
    <property type="protein sequence ID" value="KAK5993851.1"/>
    <property type="molecule type" value="Genomic_DNA"/>
</dbReference>
<dbReference type="SUPFAM" id="SSF56176">
    <property type="entry name" value="FAD-binding/transporter-associated domain-like"/>
    <property type="match status" value="1"/>
</dbReference>
<comment type="caution">
    <text evidence="8">The sequence shown here is derived from an EMBL/GenBank/DDBJ whole genome shotgun (WGS) entry which is preliminary data.</text>
</comment>
<comment type="subcellular location">
    <subcellularLocation>
        <location evidence="1">Membrane</location>
        <topology evidence="1">Single-pass membrane protein</topology>
    </subcellularLocation>
</comment>
<proteinExistence type="predicted"/>
<evidence type="ECO:0000259" key="7">
    <source>
        <dbReference type="PROSITE" id="PS51387"/>
    </source>
</evidence>
<evidence type="ECO:0000256" key="2">
    <source>
        <dbReference type="ARBA" id="ARBA00012405"/>
    </source>
</evidence>
<dbReference type="Proteomes" id="UP001338125">
    <property type="component" value="Unassembled WGS sequence"/>
</dbReference>
<dbReference type="EC" id="1.3.1.72" evidence="2"/>
<dbReference type="Pfam" id="PF01565">
    <property type="entry name" value="FAD_binding_4"/>
    <property type="match status" value="1"/>
</dbReference>
<feature type="domain" description="FAD-binding PCMH-type" evidence="7">
    <location>
        <begin position="1"/>
        <end position="167"/>
    </location>
</feature>
<dbReference type="InterPro" id="IPR036318">
    <property type="entry name" value="FAD-bd_PCMH-like_sf"/>
</dbReference>
<keyword evidence="9" id="KW-1185">Reference proteome</keyword>
<evidence type="ECO:0000313" key="8">
    <source>
        <dbReference type="EMBL" id="KAK5993851.1"/>
    </source>
</evidence>
<dbReference type="PANTHER" id="PTHR10801:SF0">
    <property type="entry name" value="DELTA(24)-STEROL REDUCTASE"/>
    <property type="match status" value="1"/>
</dbReference>
<accession>A0ABR0SNU0</accession>
<keyword evidence="3" id="KW-0812">Transmembrane</keyword>
<evidence type="ECO:0000256" key="5">
    <source>
        <dbReference type="ARBA" id="ARBA00023002"/>
    </source>
</evidence>
<evidence type="ECO:0000256" key="3">
    <source>
        <dbReference type="ARBA" id="ARBA00022692"/>
    </source>
</evidence>
<dbReference type="PROSITE" id="PS51387">
    <property type="entry name" value="FAD_PCMH"/>
    <property type="match status" value="1"/>
</dbReference>
<dbReference type="InterPro" id="IPR016169">
    <property type="entry name" value="FAD-bd_PCMH_sub2"/>
</dbReference>
<sequence>MEAHDKVVSAISARVKVFYEEKKPFRIYHGATNSTRRSHRSADNTIDTSQLNHVLSVDETAKTAFVEPNVPMDMLVSATLKHGLVPMVVMELPGITTGGGFSGTSGESSSFRYGAFDANINFIEIVLPDGTVTKASKTENQDLLWGAASAFGTLGVVTLLEVQLRDAKTHVRLEYSLSRGPNEMLKKLEAECAKENNDYVDAVVFSMEETVVCVGQFTDDLPQGTKLTRFMGRSDPWFYTRAKQVQKQLRKSDLITDYIPLEDYLFRYDRGGFWTAVYAFRYFLTPFNRITRYILDPVMHAREMYRAVHKSGLADYYMVQDVGVPYDRVDEFQSWLDKELHIYPLWICPLRIRRDDPDSAHGIHSEFADPNVPNLMNFGVWGGVKGNRREVIDKNRALEKKVQELGGKKWLYAHAYYTEEEFWANYDKGSYDALRVKYKATHLPTVYDKVKVDVEGEEAARRATWKSRAKAGFWDLWPLAGFRGFKQKKG</sequence>
<organism evidence="8 9">
    <name type="scientific">Cladobotryum mycophilum</name>
    <dbReference type="NCBI Taxonomy" id="491253"/>
    <lineage>
        <taxon>Eukaryota</taxon>
        <taxon>Fungi</taxon>
        <taxon>Dikarya</taxon>
        <taxon>Ascomycota</taxon>
        <taxon>Pezizomycotina</taxon>
        <taxon>Sordariomycetes</taxon>
        <taxon>Hypocreomycetidae</taxon>
        <taxon>Hypocreales</taxon>
        <taxon>Hypocreaceae</taxon>
        <taxon>Cladobotryum</taxon>
    </lineage>
</organism>
<keyword evidence="4" id="KW-1133">Transmembrane helix</keyword>
<evidence type="ECO:0000256" key="4">
    <source>
        <dbReference type="ARBA" id="ARBA00022989"/>
    </source>
</evidence>